<accession>A0A8J5R4V1</accession>
<evidence type="ECO:0000256" key="4">
    <source>
        <dbReference type="ARBA" id="ARBA00009038"/>
    </source>
</evidence>
<keyword evidence="18" id="KW-1185">Reference proteome</keyword>
<evidence type="ECO:0000313" key="18">
    <source>
        <dbReference type="Proteomes" id="UP000729913"/>
    </source>
</evidence>
<evidence type="ECO:0000259" key="16">
    <source>
        <dbReference type="Pfam" id="PF25147"/>
    </source>
</evidence>
<dbReference type="Pfam" id="PF25147">
    <property type="entry name" value="Ribophorin_II_C"/>
    <property type="match status" value="1"/>
</dbReference>
<evidence type="ECO:0000256" key="7">
    <source>
        <dbReference type="ARBA" id="ARBA00022729"/>
    </source>
</evidence>
<evidence type="ECO:0000256" key="9">
    <source>
        <dbReference type="ARBA" id="ARBA00022989"/>
    </source>
</evidence>
<dbReference type="Pfam" id="PF23860">
    <property type="entry name" value="Ribophorin_II_3rd"/>
    <property type="match status" value="1"/>
</dbReference>
<organism evidence="17 18">
    <name type="scientific">Cotesia typhae</name>
    <dbReference type="NCBI Taxonomy" id="2053667"/>
    <lineage>
        <taxon>Eukaryota</taxon>
        <taxon>Metazoa</taxon>
        <taxon>Ecdysozoa</taxon>
        <taxon>Arthropoda</taxon>
        <taxon>Hexapoda</taxon>
        <taxon>Insecta</taxon>
        <taxon>Pterygota</taxon>
        <taxon>Neoptera</taxon>
        <taxon>Endopterygota</taxon>
        <taxon>Hymenoptera</taxon>
        <taxon>Apocrita</taxon>
        <taxon>Ichneumonoidea</taxon>
        <taxon>Braconidae</taxon>
        <taxon>Microgastrinae</taxon>
        <taxon>Cotesia</taxon>
    </lineage>
</organism>
<dbReference type="Pfam" id="PF23861">
    <property type="entry name" value="Ribophorin_II_2nd"/>
    <property type="match status" value="1"/>
</dbReference>
<feature type="domain" description="Ribophorin II second" evidence="15">
    <location>
        <begin position="283"/>
        <end position="380"/>
    </location>
</feature>
<evidence type="ECO:0000313" key="17">
    <source>
        <dbReference type="EMBL" id="KAG8038633.1"/>
    </source>
</evidence>
<proteinExistence type="inferred from homology"/>
<keyword evidence="9 12" id="KW-1133">Transmembrane helix</keyword>
<dbReference type="AlphaFoldDB" id="A0A8J5R4V1"/>
<feature type="domain" description="Ribophorin II third" evidence="14">
    <location>
        <begin position="389"/>
        <end position="520"/>
    </location>
</feature>
<dbReference type="GO" id="GO:0008250">
    <property type="term" value="C:oligosaccharyltransferase complex"/>
    <property type="evidence" value="ECO:0007669"/>
    <property type="project" value="UniProtKB-UniRule"/>
</dbReference>
<evidence type="ECO:0000256" key="8">
    <source>
        <dbReference type="ARBA" id="ARBA00022824"/>
    </source>
</evidence>
<dbReference type="InterPro" id="IPR055374">
    <property type="entry name" value="Ribophorin_II_3rd"/>
</dbReference>
<protein>
    <recommendedName>
        <fullName evidence="5 12">Dolichyl-diphosphooligosaccharide--protein glycosyltransferase subunit 2</fullName>
    </recommendedName>
    <alternativeName>
        <fullName evidence="12">Ribophorin-2</fullName>
    </alternativeName>
</protein>
<evidence type="ECO:0000256" key="1">
    <source>
        <dbReference type="ARBA" id="ARBA00002791"/>
    </source>
</evidence>
<dbReference type="PANTHER" id="PTHR12640:SF0">
    <property type="entry name" value="DOLICHYL-DIPHOSPHOOLIGOSACCHARIDE--PROTEIN GLYCOSYLTRANSFERASE SUBUNIT 2"/>
    <property type="match status" value="1"/>
</dbReference>
<comment type="function">
    <text evidence="1 12">Subunit of the oligosaccharyl transferase (OST) complex that catalyzes the initial transfer of a defined glycan (Glc(3)Man(9)GlcNAc(2) in eukaryotes) from the lipid carrier dolichol-pyrophosphate to an asparagine residue within an Asn-X-Ser/Thr consensus motif in nascent polypeptide chains, the first step in protein N-glycosylation. N-glycosylation occurs cotranslationally and the complex associates with the Sec61 complex at the channel-forming translocon complex that mediates protein translocation across the endoplasmic reticulum (ER). All subunits are required for a maximal enzyme activity.</text>
</comment>
<evidence type="ECO:0000259" key="15">
    <source>
        <dbReference type="Pfam" id="PF23861"/>
    </source>
</evidence>
<name>A0A8J5R4V1_9HYME</name>
<dbReference type="GO" id="GO:0006487">
    <property type="term" value="P:protein N-linked glycosylation"/>
    <property type="evidence" value="ECO:0007669"/>
    <property type="project" value="UniProtKB-UniRule"/>
</dbReference>
<feature type="transmembrane region" description="Helical" evidence="12">
    <location>
        <begin position="627"/>
        <end position="648"/>
    </location>
</feature>
<dbReference type="InterPro" id="IPR056790">
    <property type="entry name" value="Ribophorin_II_C"/>
</dbReference>
<evidence type="ECO:0000259" key="13">
    <source>
        <dbReference type="Pfam" id="PF05817"/>
    </source>
</evidence>
<reference evidence="17" key="2">
    <citation type="submission" date="2021-04" db="EMBL/GenBank/DDBJ databases">
        <title>Genome-wide patterns of bracovirus chromosomal integration into multiple host tissues during parasitism.</title>
        <authorList>
            <person name="Chebbi M.A.C."/>
        </authorList>
    </citation>
    <scope>NUCLEOTIDE SEQUENCE</scope>
    <source>
        <tissue evidence="17">Whole body</tissue>
    </source>
</reference>
<gene>
    <name evidence="17" type="ORF">G9C98_007340</name>
</gene>
<feature type="chain" id="PRO_5035340841" description="Dolichyl-diphosphooligosaccharide--protein glycosyltransferase subunit 2" evidence="12">
    <location>
        <begin position="23"/>
        <end position="658"/>
    </location>
</feature>
<keyword evidence="7 12" id="KW-0732">Signal</keyword>
<comment type="similarity">
    <text evidence="4 12">Belongs to the SWP1 family.</text>
</comment>
<comment type="subcellular location">
    <subcellularLocation>
        <location evidence="2 12">Endoplasmic reticulum membrane</location>
        <topology evidence="2 12">Multi-pass membrane protein</topology>
    </subcellularLocation>
</comment>
<dbReference type="UniPathway" id="UPA00378"/>
<dbReference type="PANTHER" id="PTHR12640">
    <property type="entry name" value="RIBOPHORIN II"/>
    <property type="match status" value="1"/>
</dbReference>
<feature type="transmembrane region" description="Helical" evidence="12">
    <location>
        <begin position="565"/>
        <end position="588"/>
    </location>
</feature>
<keyword evidence="10 12" id="KW-0472">Membrane</keyword>
<feature type="signal peptide" evidence="12">
    <location>
        <begin position="1"/>
        <end position="22"/>
    </location>
</feature>
<dbReference type="EMBL" id="JAAOIC020000042">
    <property type="protein sequence ID" value="KAG8038633.1"/>
    <property type="molecule type" value="Genomic_DNA"/>
</dbReference>
<evidence type="ECO:0000256" key="11">
    <source>
        <dbReference type="ARBA" id="ARBA00046750"/>
    </source>
</evidence>
<dbReference type="InterPro" id="IPR055373">
    <property type="entry name" value="Ribophorin_II_N"/>
</dbReference>
<evidence type="ECO:0000256" key="12">
    <source>
        <dbReference type="RuleBase" id="RU366029"/>
    </source>
</evidence>
<evidence type="ECO:0000256" key="5">
    <source>
        <dbReference type="ARBA" id="ARBA00017612"/>
    </source>
</evidence>
<comment type="caution">
    <text evidence="17">The sequence shown here is derived from an EMBL/GenBank/DDBJ whole genome shotgun (WGS) entry which is preliminary data.</text>
</comment>
<keyword evidence="8 12" id="KW-0256">Endoplasmic reticulum</keyword>
<dbReference type="Proteomes" id="UP000729913">
    <property type="component" value="Unassembled WGS sequence"/>
</dbReference>
<evidence type="ECO:0000259" key="14">
    <source>
        <dbReference type="Pfam" id="PF23860"/>
    </source>
</evidence>
<dbReference type="Pfam" id="PF05817">
    <property type="entry name" value="Ribophorin_II"/>
    <property type="match status" value="1"/>
</dbReference>
<comment type="subunit">
    <text evidence="11">Component of the oligosaccharyltransferase (OST) complex. OST exists in two different complex forms which contain common core subunits RPN1, RPN2, OST48, OST4, DAD1 and TMEM258, either STT3A or STT3B as catalytic subunits, and form-specific accessory subunits. STT3A complex assembly occurs through the formation of 3 subcomplexes. Subcomplex 1 contains RPN1 and TMEM258, subcomplex 2 contains the STT3A-specific subunits STT3A, DC2/OSTC, and KCP2 as well as the core subunit OST4, and subcomplex 3 contains RPN2, DAD1, and OST48. The STT3A complex can form stable complexes with the Sec61 complex or with both the Sec61 and TRAP complexes. Interacts with DDI2. Interacts with TMEM35A/NACHO.</text>
</comment>
<evidence type="ECO:0000256" key="3">
    <source>
        <dbReference type="ARBA" id="ARBA00004922"/>
    </source>
</evidence>
<evidence type="ECO:0000256" key="6">
    <source>
        <dbReference type="ARBA" id="ARBA00022692"/>
    </source>
</evidence>
<reference evidence="17" key="1">
    <citation type="submission" date="2020-03" db="EMBL/GenBank/DDBJ databases">
        <authorList>
            <person name="Chebbi M.A."/>
            <person name="Drezen J.M."/>
        </authorList>
    </citation>
    <scope>NUCLEOTIDE SEQUENCE</scope>
    <source>
        <tissue evidence="17">Whole body</tissue>
    </source>
</reference>
<feature type="domain" description="Ribophorin II N-terminal" evidence="13">
    <location>
        <begin position="34"/>
        <end position="274"/>
    </location>
</feature>
<dbReference type="InterPro" id="IPR008814">
    <property type="entry name" value="Swp1"/>
</dbReference>
<dbReference type="InterPro" id="IPR055375">
    <property type="entry name" value="Ribophorin_II_2nd"/>
</dbReference>
<evidence type="ECO:0000256" key="10">
    <source>
        <dbReference type="ARBA" id="ARBA00023136"/>
    </source>
</evidence>
<keyword evidence="6 12" id="KW-0812">Transmembrane</keyword>
<sequence>MKFFPTVQWMIVVASVLGISLAATDITPSTNFYLTENDKLRLLKVLEPGLQLNDVQSTYYAVLGYKLLDKAVPNSSDVCKYLIQNAGMDSNMTPESIFFITSAWQSIGSCQLLPVSSLSKILSEVIEKDTSTVPDLYHAISAYIVLSQKLSQSTTSKVVKVLQAALKKDDNFLNVGYIYHIAANLGAAGDFALDKIEDTIIQADEIDGRFLRFEGGLSVTSLLVTGIAKLSAARKKPPPVTPEQIVKITNYLLSRHLVQSIKGAAMLLSALKTIANNDFNKPICITLAEGKNAVSAKQTLVNIKVSDIFGNSLPTVPTVIANSATSLDDDVVVINKKSFTPSPKDKTIFTMNFMEIKPNRGFYKVAIQAGSVSTTVAVKVLSEVKLDYLEIGTGDADQTTQSKLIKITYPKKLDHKIEADSQQKLVMKFSLLDITNSKSMRVHQAFIRLSKLIKSVEEKQLHEVIFVAEPDASNIYKFEMPVGSEAQTFGYYSGEYDVDLIVGDAVLNNSFQWRVATVDLKFPEQTGNEVVNMNKFVGYSKNSAIFTPKSEIKHMFREPEKRPPVFMSNVFTGLCLAPLLLLFILWATLDVNISKFPCSLSAIIFHFGLGGIFVLFGIFWLKLNMFVTLQYLLGLGIATFLAGSKLLSHIASNQKASR</sequence>
<feature type="domain" description="Ribophorin II C-terminal" evidence="16">
    <location>
        <begin position="556"/>
        <end position="653"/>
    </location>
</feature>
<evidence type="ECO:0000256" key="2">
    <source>
        <dbReference type="ARBA" id="ARBA00004477"/>
    </source>
</evidence>
<feature type="transmembrane region" description="Helical" evidence="12">
    <location>
        <begin position="600"/>
        <end position="621"/>
    </location>
</feature>
<comment type="pathway">
    <text evidence="3 12">Protein modification; protein glycosylation.</text>
</comment>
<dbReference type="OrthoDB" id="432292at2759"/>